<keyword evidence="5 6" id="KW-0472">Membrane</keyword>
<dbReference type="InterPro" id="IPR000620">
    <property type="entry name" value="EamA_dom"/>
</dbReference>
<dbReference type="AlphaFoldDB" id="A0AAN1XUG3"/>
<feature type="transmembrane region" description="Helical" evidence="6">
    <location>
        <begin position="261"/>
        <end position="279"/>
    </location>
</feature>
<name>A0AAN1XUG3_UNVUL</name>
<feature type="domain" description="EamA" evidence="7">
    <location>
        <begin position="145"/>
        <end position="279"/>
    </location>
</feature>
<gene>
    <name evidence="8" type="ORF">WPS_05200</name>
</gene>
<dbReference type="Pfam" id="PF00892">
    <property type="entry name" value="EamA"/>
    <property type="match status" value="2"/>
</dbReference>
<evidence type="ECO:0000259" key="7">
    <source>
        <dbReference type="Pfam" id="PF00892"/>
    </source>
</evidence>
<keyword evidence="4 6" id="KW-1133">Transmembrane helix</keyword>
<dbReference type="PANTHER" id="PTHR32322">
    <property type="entry name" value="INNER MEMBRANE TRANSPORTER"/>
    <property type="match status" value="1"/>
</dbReference>
<reference evidence="8 9" key="1">
    <citation type="journal article" date="2022" name="ISME Commun">
        <title>Vulcanimicrobium alpinus gen. nov. sp. nov., the first cultivated representative of the candidate phylum 'Eremiobacterota', is a metabolically versatile aerobic anoxygenic phototroph.</title>
        <authorList>
            <person name="Yabe S."/>
            <person name="Muto K."/>
            <person name="Abe K."/>
            <person name="Yokota A."/>
            <person name="Staudigel H."/>
            <person name="Tebo B.M."/>
        </authorList>
    </citation>
    <scope>NUCLEOTIDE SEQUENCE [LARGE SCALE GENOMIC DNA]</scope>
    <source>
        <strain evidence="8 9">WC8-2</strain>
    </source>
</reference>
<evidence type="ECO:0000256" key="4">
    <source>
        <dbReference type="ARBA" id="ARBA00022989"/>
    </source>
</evidence>
<feature type="transmembrane region" description="Helical" evidence="6">
    <location>
        <begin position="60"/>
        <end position="79"/>
    </location>
</feature>
<evidence type="ECO:0000313" key="9">
    <source>
        <dbReference type="Proteomes" id="UP001317532"/>
    </source>
</evidence>
<feature type="transmembrane region" description="Helical" evidence="6">
    <location>
        <begin position="119"/>
        <end position="136"/>
    </location>
</feature>
<feature type="transmembrane region" description="Helical" evidence="6">
    <location>
        <begin position="7"/>
        <end position="28"/>
    </location>
</feature>
<feature type="transmembrane region" description="Helical" evidence="6">
    <location>
        <begin position="175"/>
        <end position="193"/>
    </location>
</feature>
<evidence type="ECO:0000256" key="5">
    <source>
        <dbReference type="ARBA" id="ARBA00023136"/>
    </source>
</evidence>
<dbReference type="Proteomes" id="UP001317532">
    <property type="component" value="Chromosome"/>
</dbReference>
<organism evidence="8 9">
    <name type="scientific">Vulcanimicrobium alpinum</name>
    <dbReference type="NCBI Taxonomy" id="3016050"/>
    <lineage>
        <taxon>Bacteria</taxon>
        <taxon>Bacillati</taxon>
        <taxon>Vulcanimicrobiota</taxon>
        <taxon>Vulcanimicrobiia</taxon>
        <taxon>Vulcanimicrobiales</taxon>
        <taxon>Vulcanimicrobiaceae</taxon>
        <taxon>Vulcanimicrobium</taxon>
    </lineage>
</organism>
<dbReference type="RefSeq" id="WP_317997480.1">
    <property type="nucleotide sequence ID" value="NZ_AP025523.1"/>
</dbReference>
<feature type="transmembrane region" description="Helical" evidence="6">
    <location>
        <begin position="91"/>
        <end position="112"/>
    </location>
</feature>
<feature type="transmembrane region" description="Helical" evidence="6">
    <location>
        <begin position="236"/>
        <end position="255"/>
    </location>
</feature>
<dbReference type="InterPro" id="IPR037185">
    <property type="entry name" value="EmrE-like"/>
</dbReference>
<dbReference type="InterPro" id="IPR050638">
    <property type="entry name" value="AA-Vitamin_Transporters"/>
</dbReference>
<evidence type="ECO:0000256" key="3">
    <source>
        <dbReference type="ARBA" id="ARBA00022692"/>
    </source>
</evidence>
<keyword evidence="9" id="KW-1185">Reference proteome</keyword>
<feature type="transmembrane region" description="Helical" evidence="6">
    <location>
        <begin position="142"/>
        <end position="163"/>
    </location>
</feature>
<dbReference type="GO" id="GO:0016020">
    <property type="term" value="C:membrane"/>
    <property type="evidence" value="ECO:0007669"/>
    <property type="project" value="UniProtKB-SubCell"/>
</dbReference>
<feature type="transmembrane region" description="Helical" evidence="6">
    <location>
        <begin position="34"/>
        <end position="53"/>
    </location>
</feature>
<protein>
    <recommendedName>
        <fullName evidence="7">EamA domain-containing protein</fullName>
    </recommendedName>
</protein>
<evidence type="ECO:0000256" key="6">
    <source>
        <dbReference type="SAM" id="Phobius"/>
    </source>
</evidence>
<feature type="transmembrane region" description="Helical" evidence="6">
    <location>
        <begin position="205"/>
        <end position="224"/>
    </location>
</feature>
<evidence type="ECO:0000256" key="2">
    <source>
        <dbReference type="ARBA" id="ARBA00007362"/>
    </source>
</evidence>
<keyword evidence="3 6" id="KW-0812">Transmembrane</keyword>
<dbReference type="KEGG" id="vab:WPS_05200"/>
<evidence type="ECO:0000313" key="8">
    <source>
        <dbReference type="EMBL" id="BDE05244.1"/>
    </source>
</evidence>
<comment type="similarity">
    <text evidence="2">Belongs to the EamA transporter family.</text>
</comment>
<proteinExistence type="inferred from homology"/>
<evidence type="ECO:0000256" key="1">
    <source>
        <dbReference type="ARBA" id="ARBA00004141"/>
    </source>
</evidence>
<dbReference type="PANTHER" id="PTHR32322:SF14">
    <property type="entry name" value="PROTEIN PAGO"/>
    <property type="match status" value="1"/>
</dbReference>
<feature type="domain" description="EamA" evidence="7">
    <location>
        <begin position="9"/>
        <end position="134"/>
    </location>
</feature>
<sequence>MRTTAAYAAMCAIWGTTWLAIKISLAALPPLTGAGVRFVVAALFLWLLARLVPAERGTKAPWATILLLAATLFGGNYALTYYAETGLASGLVAVLFGTLPFWVFALGALLFGERVGANAIVGAALALAGVAAISIGPDVHGALPYILATLAAAAISAYANIELKRHAGTNPLRTLPPAMLIAGAAMTLAGIAFEHPDWQRALAPPSIGAVLYLAVLGSGIAFYLNHWLLQRLQTWVVGLSALVIPVLAVAVGALLGGEHFGARELAGSALVIAGIWLALRTAQRQVLPEN</sequence>
<dbReference type="SUPFAM" id="SSF103481">
    <property type="entry name" value="Multidrug resistance efflux transporter EmrE"/>
    <property type="match status" value="2"/>
</dbReference>
<dbReference type="EMBL" id="AP025523">
    <property type="protein sequence ID" value="BDE05244.1"/>
    <property type="molecule type" value="Genomic_DNA"/>
</dbReference>
<comment type="subcellular location">
    <subcellularLocation>
        <location evidence="1">Membrane</location>
        <topology evidence="1">Multi-pass membrane protein</topology>
    </subcellularLocation>
</comment>
<accession>A0AAN1XUG3</accession>